<feature type="region of interest" description="Disordered" evidence="6">
    <location>
        <begin position="436"/>
        <end position="458"/>
    </location>
</feature>
<dbReference type="PANTHER" id="PTHR42749:SF1">
    <property type="entry name" value="CELL SHAPE-DETERMINING PROTEIN MREB"/>
    <property type="match status" value="1"/>
</dbReference>
<protein>
    <submittedName>
        <fullName evidence="8">Putative pyrroloquinoline-quinone binding quinoprotein</fullName>
    </submittedName>
</protein>
<dbReference type="PRINTS" id="PR00301">
    <property type="entry name" value="HEATSHOCK70"/>
</dbReference>
<feature type="compositionally biased region" description="Basic and acidic residues" evidence="6">
    <location>
        <begin position="52"/>
        <end position="73"/>
    </location>
</feature>
<dbReference type="InterPro" id="IPR011047">
    <property type="entry name" value="Quinoprotein_ADH-like_sf"/>
</dbReference>
<dbReference type="InterPro" id="IPR043129">
    <property type="entry name" value="ATPase_NBD"/>
</dbReference>
<proteinExistence type="inferred from homology"/>
<evidence type="ECO:0000256" key="2">
    <source>
        <dbReference type="ARBA" id="ARBA00022741"/>
    </source>
</evidence>
<keyword evidence="5" id="KW-0143">Chaperone</keyword>
<dbReference type="EMBL" id="RBKT01000001">
    <property type="protein sequence ID" value="RKR93165.1"/>
    <property type="molecule type" value="Genomic_DNA"/>
</dbReference>
<keyword evidence="3" id="KW-0067">ATP-binding</keyword>
<dbReference type="Pfam" id="PF13360">
    <property type="entry name" value="PQQ_2"/>
    <property type="match status" value="1"/>
</dbReference>
<comment type="similarity">
    <text evidence="1">Belongs to the heat shock protein 70 family.</text>
</comment>
<keyword evidence="9" id="KW-1185">Reference proteome</keyword>
<keyword evidence="4" id="KW-0346">Stress response</keyword>
<dbReference type="Proteomes" id="UP000277671">
    <property type="component" value="Unassembled WGS sequence"/>
</dbReference>
<organism evidence="8 9">
    <name type="scientific">Micromonospora pisi</name>
    <dbReference type="NCBI Taxonomy" id="589240"/>
    <lineage>
        <taxon>Bacteria</taxon>
        <taxon>Bacillati</taxon>
        <taxon>Actinomycetota</taxon>
        <taxon>Actinomycetes</taxon>
        <taxon>Micromonosporales</taxon>
        <taxon>Micromonosporaceae</taxon>
        <taxon>Micromonospora</taxon>
    </lineage>
</organism>
<evidence type="ECO:0000256" key="1">
    <source>
        <dbReference type="ARBA" id="ARBA00007381"/>
    </source>
</evidence>
<accession>A0A495JXF2</accession>
<evidence type="ECO:0000256" key="3">
    <source>
        <dbReference type="ARBA" id="ARBA00022840"/>
    </source>
</evidence>
<dbReference type="PANTHER" id="PTHR42749">
    <property type="entry name" value="CELL SHAPE-DETERMINING PROTEIN MREB"/>
    <property type="match status" value="1"/>
</dbReference>
<evidence type="ECO:0000256" key="6">
    <source>
        <dbReference type="SAM" id="MobiDB-lite"/>
    </source>
</evidence>
<dbReference type="InterPro" id="IPR002372">
    <property type="entry name" value="PQQ_rpt_dom"/>
</dbReference>
<evidence type="ECO:0000256" key="4">
    <source>
        <dbReference type="ARBA" id="ARBA00023016"/>
    </source>
</evidence>
<sequence>MNTTARLAVDLGTTHTVAVIHRPGQPPRPLLFDGTPLLPSGIYLDADGTPHTGRDAHRLASGEPDRFEPHPKRRIDDGTVLLGDHDTPVEQLLAAGLRRVADEARLTGVDPRTGTVLTCPADWGQPRRELLRAAARQAGLGEVELVDEPVAAAHYCLDLLGPQLPPGATLTIFDFGGGTLDVTVVRRETTGPRVLATGGLDDLGGIDIDDALVAHLGHLIALRDPDLWQRLHHPDNPVDRRDRQTLWAEIRAAKEMLSRTTTAPVTVPGRAEPLHLTREELDRIAAPLIARAVDETRRVLQRAGIEPTTLAALLLVGGSSRMPLVASRLHARLGIAPAVPEQPELPVAYGALRHPTTNRHTPPPTPVPPPPRPTPTPPPTTATPTAAPDRRRTRRVLTTTTALVTVAACVGTSLTGGNYLVDRLNSLIQQTNQTNRIPGVQDDRPTPDGTLAPGQTHPATATGAAAVTIADRAVITAAVGNGSTDITALPGSGGAAQWTTKIPIEPAELTLTAVDTTDGGLIIVDGKESATDDGKPVRAVLTATDGKLLWKSTWVNRHDVAYYGTNVIIETRGSIDGNAVLNIDLGTGKQRWQRAGNSDLLLIDRHRIEAMRQWPTTPDPAAGTLPASYGALHDTVTTTPTVVELNTTNGKGYTLDAHTGKVKSSGALPLDEERWVAFDNLVIGKLSNTSSAGRDVLAAYNATDLKQKWKLEQPAGVDIEHVKPCGPHLICAAIGETRKNRTIAIDTRTGKEAWSNPTESADDETWYAGPTTLICGDGLFNRISEARILGHDGRQHRQLGTFAAVTATNGTHMVVQEYDGTTSQWQVAVQEIATGRTTNGVTIGIDQPEQVTLHGNLVAVLTADRRTLTFTITDLAAAPAK</sequence>
<evidence type="ECO:0000259" key="7">
    <source>
        <dbReference type="Pfam" id="PF13360"/>
    </source>
</evidence>
<evidence type="ECO:0000313" key="9">
    <source>
        <dbReference type="Proteomes" id="UP000277671"/>
    </source>
</evidence>
<dbReference type="RefSeq" id="WP_170208842.1">
    <property type="nucleotide sequence ID" value="NZ_RBKT01000001.1"/>
</dbReference>
<evidence type="ECO:0000256" key="5">
    <source>
        <dbReference type="ARBA" id="ARBA00023186"/>
    </source>
</evidence>
<dbReference type="InterPro" id="IPR013126">
    <property type="entry name" value="Hsp_70_fam"/>
</dbReference>
<name>A0A495JXF2_9ACTN</name>
<dbReference type="SUPFAM" id="SSF50998">
    <property type="entry name" value="Quinoprotein alcohol dehydrogenase-like"/>
    <property type="match status" value="1"/>
</dbReference>
<feature type="region of interest" description="Disordered" evidence="6">
    <location>
        <begin position="43"/>
        <end position="73"/>
    </location>
</feature>
<dbReference type="Gene3D" id="3.90.640.10">
    <property type="entry name" value="Actin, Chain A, domain 4"/>
    <property type="match status" value="1"/>
</dbReference>
<dbReference type="Gene3D" id="3.30.420.40">
    <property type="match status" value="2"/>
</dbReference>
<dbReference type="PROSITE" id="PS00329">
    <property type="entry name" value="HSP70_2"/>
    <property type="match status" value="1"/>
</dbReference>
<feature type="domain" description="Pyrrolo-quinoline quinone repeat" evidence="7">
    <location>
        <begin position="485"/>
        <end position="667"/>
    </location>
</feature>
<dbReference type="InterPro" id="IPR018181">
    <property type="entry name" value="Heat_shock_70_CS"/>
</dbReference>
<feature type="region of interest" description="Disordered" evidence="6">
    <location>
        <begin position="353"/>
        <end position="394"/>
    </location>
</feature>
<evidence type="ECO:0000313" key="8">
    <source>
        <dbReference type="EMBL" id="RKR93165.1"/>
    </source>
</evidence>
<reference evidence="8 9" key="1">
    <citation type="submission" date="2018-10" db="EMBL/GenBank/DDBJ databases">
        <title>Sequencing the genomes of 1000 actinobacteria strains.</title>
        <authorList>
            <person name="Klenk H.-P."/>
        </authorList>
    </citation>
    <scope>NUCLEOTIDE SEQUENCE [LARGE SCALE GENOMIC DNA]</scope>
    <source>
        <strain evidence="8 9">DSM 45175</strain>
    </source>
</reference>
<dbReference type="GO" id="GO:0140662">
    <property type="term" value="F:ATP-dependent protein folding chaperone"/>
    <property type="evidence" value="ECO:0007669"/>
    <property type="project" value="InterPro"/>
</dbReference>
<dbReference type="GO" id="GO:0005524">
    <property type="term" value="F:ATP binding"/>
    <property type="evidence" value="ECO:0007669"/>
    <property type="project" value="UniProtKB-KW"/>
</dbReference>
<gene>
    <name evidence="8" type="ORF">BDK92_7685</name>
</gene>
<feature type="compositionally biased region" description="Pro residues" evidence="6">
    <location>
        <begin position="361"/>
        <end position="381"/>
    </location>
</feature>
<dbReference type="PROSITE" id="PS01036">
    <property type="entry name" value="HSP70_3"/>
    <property type="match status" value="1"/>
</dbReference>
<comment type="caution">
    <text evidence="8">The sequence shown here is derived from an EMBL/GenBank/DDBJ whole genome shotgun (WGS) entry which is preliminary data.</text>
</comment>
<keyword evidence="2" id="KW-0547">Nucleotide-binding</keyword>
<dbReference type="SUPFAM" id="SSF53067">
    <property type="entry name" value="Actin-like ATPase domain"/>
    <property type="match status" value="2"/>
</dbReference>
<dbReference type="AlphaFoldDB" id="A0A495JXF2"/>
<dbReference type="Pfam" id="PF00012">
    <property type="entry name" value="HSP70"/>
    <property type="match status" value="1"/>
</dbReference>